<dbReference type="RefSeq" id="WP_038250225.1">
    <property type="nucleotide sequence ID" value="NZ_CAWLZI010000260.1"/>
</dbReference>
<dbReference type="Pfam" id="PF00359">
    <property type="entry name" value="PTS_EIIA_2"/>
    <property type="match status" value="1"/>
</dbReference>
<dbReference type="Gene3D" id="1.10.10.10">
    <property type="entry name" value="Winged helix-like DNA-binding domain superfamily/Winged helix DNA-binding domain"/>
    <property type="match status" value="1"/>
</dbReference>
<proteinExistence type="predicted"/>
<dbReference type="InterPro" id="IPR036388">
    <property type="entry name" value="WH-like_DNA-bd_sf"/>
</dbReference>
<dbReference type="SUPFAM" id="SSF55804">
    <property type="entry name" value="Phoshotransferase/anion transport protein"/>
    <property type="match status" value="1"/>
</dbReference>
<dbReference type="EMBL" id="CBSY010000200">
    <property type="protein sequence ID" value="CDH20817.1"/>
    <property type="molecule type" value="Genomic_DNA"/>
</dbReference>
<dbReference type="AlphaFoldDB" id="A0A077PJM1"/>
<keyword evidence="2" id="KW-0805">Transcription regulation</keyword>
<comment type="caution">
    <text evidence="7">The sequence shown here is derived from an EMBL/GenBank/DDBJ whole genome shotgun (WGS) entry which is preliminary data.</text>
</comment>
<name>A0A077PJM1_XENBV</name>
<organism evidence="7 8">
    <name type="scientific">Xenorhabdus bovienii str. kraussei Quebec</name>
    <dbReference type="NCBI Taxonomy" id="1398203"/>
    <lineage>
        <taxon>Bacteria</taxon>
        <taxon>Pseudomonadati</taxon>
        <taxon>Pseudomonadota</taxon>
        <taxon>Gammaproteobacteria</taxon>
        <taxon>Enterobacterales</taxon>
        <taxon>Morganellaceae</taxon>
        <taxon>Xenorhabdus</taxon>
    </lineage>
</organism>
<dbReference type="HOGENOM" id="CLU_013442_5_1_6"/>
<reference evidence="7" key="1">
    <citation type="submission" date="2013-07" db="EMBL/GenBank/DDBJ databases">
        <title>Sub-species coevolution in mutualistic symbiosis.</title>
        <authorList>
            <person name="Murfin K."/>
            <person name="Klassen J."/>
            <person name="Lee M."/>
            <person name="Forst S."/>
            <person name="Stock P."/>
            <person name="Goodrich-Blair H."/>
        </authorList>
    </citation>
    <scope>NUCLEOTIDE SEQUENCE [LARGE SCALE GENOMIC DNA]</scope>
    <source>
        <strain evidence="7">Kraussei Quebec</strain>
    </source>
</reference>
<evidence type="ECO:0000256" key="2">
    <source>
        <dbReference type="ARBA" id="ARBA00023015"/>
    </source>
</evidence>
<sequence>MKGIPVTLFPYPRLAHLFEVIHTERLPQAELAKRFGVSSRTIRTDITELNNALRHYGAQILYKRGDGYSLRIEDHTLFASLPKQKQMIQTIPRTAGDRVDALLLKLLLATQPVKLDDIAEAWCISRGTLQHDMGVVREIVSKYPLQLTSIPRLGTRLTGNERIIRSCLTDTLLRRFSLEVEPSLSQFRTDILADIDLTYIETILQNSLTRFGIRLNNEGRQYLIFNCAVSILRITRRHELTQGVVHEWDNAIQNVAYEISQGLICVLGSELSDSEAGYLAGQIAAQRIPQHDNPTPHTPNSHQWVDEILNDINASYNYDLRHDSKLRSDLATHLTVLISRLQQQISTKNPLLTDIKQHYPFAYEVTVSALTRIEDQLPFAIGEDELGYLAVHIGVGLERHYGGSTHVLVVTDSGNATRRMIEAKIAREFPQLKIQRVLPLHEYNALDYVEENFVITTLRLPEKNKPIVKIAPFPTAYQLEQIGRLAMMEQTRPYILERFFDERYFMVIKEDITQEILFKTLCRKLRAGGYVREDFCPSLIEREAIVSTLLGENIALPHSLGLLALKTVVVTVLAPKGIEWSKETKARANVIFLLAISKQDYEEAMAIYDLFVTFVREKATKRLLRSRNFHDFQIIAKDSLGRSV</sequence>
<dbReference type="Pfam" id="PF05043">
    <property type="entry name" value="Mga"/>
    <property type="match status" value="1"/>
</dbReference>
<dbReference type="InterPro" id="IPR007737">
    <property type="entry name" value="Mga_HTH"/>
</dbReference>
<evidence type="ECO:0000256" key="1">
    <source>
        <dbReference type="ARBA" id="ARBA00022737"/>
    </source>
</evidence>
<dbReference type="Pfam" id="PF08279">
    <property type="entry name" value="HTH_11"/>
    <property type="match status" value="1"/>
</dbReference>
<dbReference type="Proteomes" id="UP000028500">
    <property type="component" value="Unassembled WGS sequence"/>
</dbReference>
<dbReference type="InterPro" id="IPR016152">
    <property type="entry name" value="PTrfase/Anion_transptr"/>
</dbReference>
<dbReference type="GO" id="GO:0006355">
    <property type="term" value="P:regulation of DNA-templated transcription"/>
    <property type="evidence" value="ECO:0007669"/>
    <property type="project" value="InterPro"/>
</dbReference>
<accession>A0A077PJM1</accession>
<keyword evidence="3" id="KW-0010">Activator</keyword>
<evidence type="ECO:0000259" key="5">
    <source>
        <dbReference type="PROSITE" id="PS51094"/>
    </source>
</evidence>
<dbReference type="CDD" id="cd05568">
    <property type="entry name" value="PTS_IIB_bgl_like"/>
    <property type="match status" value="1"/>
</dbReference>
<dbReference type="PANTHER" id="PTHR30185:SF13">
    <property type="entry name" value="LICABCH OPERON REGULATOR-RELATED"/>
    <property type="match status" value="1"/>
</dbReference>
<gene>
    <name evidence="7" type="ORF">XBKQ1_2790014</name>
</gene>
<dbReference type="Gene3D" id="3.40.50.2300">
    <property type="match status" value="1"/>
</dbReference>
<evidence type="ECO:0000259" key="6">
    <source>
        <dbReference type="PROSITE" id="PS51372"/>
    </source>
</evidence>
<dbReference type="PANTHER" id="PTHR30185">
    <property type="entry name" value="CRYPTIC BETA-GLUCOSIDE BGL OPERON ANTITERMINATOR"/>
    <property type="match status" value="1"/>
</dbReference>
<keyword evidence="4" id="KW-0804">Transcription</keyword>
<dbReference type="PROSITE" id="PS51094">
    <property type="entry name" value="PTS_EIIA_TYPE_2"/>
    <property type="match status" value="1"/>
</dbReference>
<dbReference type="InterPro" id="IPR036634">
    <property type="entry name" value="PRD_sf"/>
</dbReference>
<dbReference type="InterPro" id="IPR013196">
    <property type="entry name" value="HTH_11"/>
</dbReference>
<dbReference type="Gene3D" id="1.10.1790.10">
    <property type="entry name" value="PRD domain"/>
    <property type="match status" value="1"/>
</dbReference>
<dbReference type="Pfam" id="PF00874">
    <property type="entry name" value="PRD"/>
    <property type="match status" value="1"/>
</dbReference>
<dbReference type="Gene3D" id="3.40.930.10">
    <property type="entry name" value="Mannitol-specific EII, Chain A"/>
    <property type="match status" value="1"/>
</dbReference>
<evidence type="ECO:0000313" key="8">
    <source>
        <dbReference type="Proteomes" id="UP000028500"/>
    </source>
</evidence>
<protein>
    <submittedName>
        <fullName evidence="7">Uncharacterized protein</fullName>
    </submittedName>
</protein>
<feature type="domain" description="PRD" evidence="6">
    <location>
        <begin position="296"/>
        <end position="403"/>
    </location>
</feature>
<dbReference type="PROSITE" id="PS51372">
    <property type="entry name" value="PRD_2"/>
    <property type="match status" value="1"/>
</dbReference>
<dbReference type="InterPro" id="IPR050661">
    <property type="entry name" value="BglG_antiterminators"/>
</dbReference>
<evidence type="ECO:0000256" key="3">
    <source>
        <dbReference type="ARBA" id="ARBA00023159"/>
    </source>
</evidence>
<dbReference type="InterPro" id="IPR002178">
    <property type="entry name" value="PTS_EIIA_type-2_dom"/>
</dbReference>
<evidence type="ECO:0000256" key="4">
    <source>
        <dbReference type="ARBA" id="ARBA00023163"/>
    </source>
</evidence>
<dbReference type="SUPFAM" id="SSF63520">
    <property type="entry name" value="PTS-regulatory domain, PRD"/>
    <property type="match status" value="1"/>
</dbReference>
<keyword evidence="1" id="KW-0677">Repeat</keyword>
<keyword evidence="8" id="KW-1185">Reference proteome</keyword>
<feature type="domain" description="PTS EIIA type-2" evidence="5">
    <location>
        <begin position="498"/>
        <end position="639"/>
    </location>
</feature>
<dbReference type="InterPro" id="IPR011608">
    <property type="entry name" value="PRD"/>
</dbReference>
<dbReference type="OrthoDB" id="6628642at2"/>
<evidence type="ECO:0000313" key="7">
    <source>
        <dbReference type="EMBL" id="CDH20817.1"/>
    </source>
</evidence>